<evidence type="ECO:0000256" key="1">
    <source>
        <dbReference type="SAM" id="MobiDB-lite"/>
    </source>
</evidence>
<proteinExistence type="predicted"/>
<feature type="region of interest" description="Disordered" evidence="1">
    <location>
        <begin position="1"/>
        <end position="59"/>
    </location>
</feature>
<dbReference type="Proteomes" id="UP000281553">
    <property type="component" value="Unassembled WGS sequence"/>
</dbReference>
<name>A0A3P7P627_DIBLA</name>
<evidence type="ECO:0000313" key="3">
    <source>
        <dbReference type="Proteomes" id="UP000281553"/>
    </source>
</evidence>
<gene>
    <name evidence="2" type="ORF">DILT_LOCUS11463</name>
</gene>
<protein>
    <submittedName>
        <fullName evidence="2">Uncharacterized protein</fullName>
    </submittedName>
</protein>
<organism evidence="2 3">
    <name type="scientific">Dibothriocephalus latus</name>
    <name type="common">Fish tapeworm</name>
    <name type="synonym">Diphyllobothrium latum</name>
    <dbReference type="NCBI Taxonomy" id="60516"/>
    <lineage>
        <taxon>Eukaryota</taxon>
        <taxon>Metazoa</taxon>
        <taxon>Spiralia</taxon>
        <taxon>Lophotrochozoa</taxon>
        <taxon>Platyhelminthes</taxon>
        <taxon>Cestoda</taxon>
        <taxon>Eucestoda</taxon>
        <taxon>Diphyllobothriidea</taxon>
        <taxon>Diphyllobothriidae</taxon>
        <taxon>Dibothriocephalus</taxon>
    </lineage>
</organism>
<reference evidence="2 3" key="1">
    <citation type="submission" date="2018-11" db="EMBL/GenBank/DDBJ databases">
        <authorList>
            <consortium name="Pathogen Informatics"/>
        </authorList>
    </citation>
    <scope>NUCLEOTIDE SEQUENCE [LARGE SCALE GENOMIC DNA]</scope>
</reference>
<accession>A0A3P7P627</accession>
<keyword evidence="3" id="KW-1185">Reference proteome</keyword>
<sequence length="96" mass="10637">MKHGTFSAGHSLKKHGLAGTRASSVSETSLHHTVGLETATPKSLSSNDYPPAYEASDSRHCSRLRRYCLHCCTHSRSRKATDNELQVMEKENSCVY</sequence>
<dbReference type="EMBL" id="UYRU01063128">
    <property type="protein sequence ID" value="VDN15632.1"/>
    <property type="molecule type" value="Genomic_DNA"/>
</dbReference>
<evidence type="ECO:0000313" key="2">
    <source>
        <dbReference type="EMBL" id="VDN15632.1"/>
    </source>
</evidence>
<dbReference type="AlphaFoldDB" id="A0A3P7P627"/>